<organism evidence="3 4">
    <name type="scientific">Hamadaea flava</name>
    <dbReference type="NCBI Taxonomy" id="1742688"/>
    <lineage>
        <taxon>Bacteria</taxon>
        <taxon>Bacillati</taxon>
        <taxon>Actinomycetota</taxon>
        <taxon>Actinomycetes</taxon>
        <taxon>Micromonosporales</taxon>
        <taxon>Micromonosporaceae</taxon>
        <taxon>Hamadaea</taxon>
    </lineage>
</organism>
<evidence type="ECO:0008006" key="5">
    <source>
        <dbReference type="Google" id="ProtNLM"/>
    </source>
</evidence>
<feature type="compositionally biased region" description="Polar residues" evidence="1">
    <location>
        <begin position="150"/>
        <end position="159"/>
    </location>
</feature>
<comment type="caution">
    <text evidence="3">The sequence shown here is derived from an EMBL/GenBank/DDBJ whole genome shotgun (WGS) entry which is preliminary data.</text>
</comment>
<dbReference type="Proteomes" id="UP001595816">
    <property type="component" value="Unassembled WGS sequence"/>
</dbReference>
<keyword evidence="2" id="KW-1133">Transmembrane helix</keyword>
<evidence type="ECO:0000256" key="2">
    <source>
        <dbReference type="SAM" id="Phobius"/>
    </source>
</evidence>
<feature type="transmembrane region" description="Helical" evidence="2">
    <location>
        <begin position="87"/>
        <end position="106"/>
    </location>
</feature>
<keyword evidence="2" id="KW-0472">Membrane</keyword>
<name>A0ABV8M240_9ACTN</name>
<gene>
    <name evidence="3" type="ORF">ACFOZ4_38510</name>
</gene>
<dbReference type="RefSeq" id="WP_253758548.1">
    <property type="nucleotide sequence ID" value="NZ_JAMZDZ010000001.1"/>
</dbReference>
<evidence type="ECO:0000313" key="4">
    <source>
        <dbReference type="Proteomes" id="UP001595816"/>
    </source>
</evidence>
<feature type="transmembrane region" description="Helical" evidence="2">
    <location>
        <begin position="47"/>
        <end position="67"/>
    </location>
</feature>
<reference evidence="4" key="1">
    <citation type="journal article" date="2019" name="Int. J. Syst. Evol. Microbiol.">
        <title>The Global Catalogue of Microorganisms (GCM) 10K type strain sequencing project: providing services to taxonomists for standard genome sequencing and annotation.</title>
        <authorList>
            <consortium name="The Broad Institute Genomics Platform"/>
            <consortium name="The Broad Institute Genome Sequencing Center for Infectious Disease"/>
            <person name="Wu L."/>
            <person name="Ma J."/>
        </authorList>
    </citation>
    <scope>NUCLEOTIDE SEQUENCE [LARGE SCALE GENOMIC DNA]</scope>
    <source>
        <strain evidence="4">CGMCC 4.7289</strain>
    </source>
</reference>
<feature type="region of interest" description="Disordered" evidence="1">
    <location>
        <begin position="122"/>
        <end position="159"/>
    </location>
</feature>
<evidence type="ECO:0000256" key="1">
    <source>
        <dbReference type="SAM" id="MobiDB-lite"/>
    </source>
</evidence>
<evidence type="ECO:0000313" key="3">
    <source>
        <dbReference type="EMBL" id="MFC4136535.1"/>
    </source>
</evidence>
<keyword evidence="4" id="KW-1185">Reference proteome</keyword>
<feature type="transmembrane region" description="Helical" evidence="2">
    <location>
        <begin position="6"/>
        <end position="27"/>
    </location>
</feature>
<keyword evidence="2" id="KW-0812">Transmembrane</keyword>
<dbReference type="EMBL" id="JBHSAY010000031">
    <property type="protein sequence ID" value="MFC4136535.1"/>
    <property type="molecule type" value="Genomic_DNA"/>
</dbReference>
<accession>A0ABV8M240</accession>
<proteinExistence type="predicted"/>
<sequence>MDPKLGLYLAYLVVTVALTVWVARTLFRNGQVFLKDALADEELAASVNKLLVVGFYLLNLGYVALAMKTTETVTDATAAVENLVTKLGIVMLALGAIHFFNVFVLTRFRKRIQRQNLAQLVPPHLPPGRPQHPAATAAYQPPQGPRPAMQPQTQLQPPL</sequence>
<protein>
    <recommendedName>
        <fullName evidence="5">Integral membrane protein</fullName>
    </recommendedName>
</protein>